<dbReference type="FunFam" id="2.40.110.10:FF:000005">
    <property type="entry name" value="Acyl-coenzyme A oxidase"/>
    <property type="match status" value="1"/>
</dbReference>
<feature type="domain" description="Acyl-CoA oxidase C-terminal" evidence="14">
    <location>
        <begin position="520"/>
        <end position="638"/>
    </location>
</feature>
<dbReference type="Pfam" id="PF22924">
    <property type="entry name" value="ACOX_C_alpha1"/>
    <property type="match status" value="1"/>
</dbReference>
<keyword evidence="6" id="KW-0276">Fatty acid metabolism</keyword>
<evidence type="ECO:0000259" key="14">
    <source>
        <dbReference type="Pfam" id="PF01756"/>
    </source>
</evidence>
<dbReference type="InterPro" id="IPR036250">
    <property type="entry name" value="AcylCo_DH-like_C"/>
</dbReference>
<dbReference type="EMBL" id="VRMN01000006">
    <property type="protein sequence ID" value="KAA8493504.1"/>
    <property type="molecule type" value="Genomic_DNA"/>
</dbReference>
<evidence type="ECO:0000256" key="8">
    <source>
        <dbReference type="ARBA" id="ARBA00023098"/>
    </source>
</evidence>
<keyword evidence="7" id="KW-0560">Oxidoreductase</keyword>
<protein>
    <recommendedName>
        <fullName evidence="10">Acyl-coenzyme A oxidase</fullName>
    </recommendedName>
</protein>
<dbReference type="AlphaFoldDB" id="A0A5J4YS40"/>
<evidence type="ECO:0000259" key="15">
    <source>
        <dbReference type="Pfam" id="PF22924"/>
    </source>
</evidence>
<evidence type="ECO:0000313" key="17">
    <source>
        <dbReference type="Proteomes" id="UP000324585"/>
    </source>
</evidence>
<dbReference type="GO" id="GO:0005504">
    <property type="term" value="F:fatty acid binding"/>
    <property type="evidence" value="ECO:0007669"/>
    <property type="project" value="TreeGrafter"/>
</dbReference>
<feature type="active site" description="Proton acceptor" evidence="11">
    <location>
        <position position="458"/>
    </location>
</feature>
<feature type="domain" description="Acyl-CoA oxidase C-alpha1" evidence="15">
    <location>
        <begin position="328"/>
        <end position="472"/>
    </location>
</feature>
<name>A0A5J4YS40_PORPP</name>
<dbReference type="OrthoDB" id="538336at2759"/>
<dbReference type="InterPro" id="IPR055060">
    <property type="entry name" value="ACOX_C_alpha1"/>
</dbReference>
<evidence type="ECO:0000256" key="12">
    <source>
        <dbReference type="PIRSR" id="PIRSR000168-2"/>
    </source>
</evidence>
<sequence length="648" mass="71485">MWEDGRAICDAGERPRGDRRTGGDARIGHASRGAGRRQAARGIAAPQRGVPGWQLRLDGNEMKEVVLGHFGPEERELQRRMFAFMQDDLFKPRYGLDVWSYRELTLQRLQKVCAQGFIHAADVTAHPKRFMAGMQCLHFADYTLSIKAGVHFTLAGGTIAKLGTKYHHETFLPKIDSLELPSCYGMTELGHGSNVMAIETVATYDPSSQTFDLFTPNNLASKFWIGGSAQHGKLCAVFAQLRMGDQWQGPHVFLVRIRDDDGNLMPNVRIKDCGSKMGLQGVDNGQIWFDHVKVPRENMLNRLANVSPQGEYTSPLKSVAQRFGATVGGLTMGRFLIAAAAVDASKIGLIVAVRYSCMRTQFKDKKIMEYVTHQRRLVPALATTYGLEFAMQELSRMMRKSQTSKEVHFLSSGLKAYATWHRVKTLQDCREACGGMGFLSENQIGPIMTDMNVDVTFEGDNTVLMQQVVKGMLASTPEGAAGAGNVTGPTVQAIDQLEPSLLALLRWREAVLFKEFLALGGREAKAFDENLDLVLSIGRAHTERRIFEIFQVAAIDVANKPEIKDALLALCHLFGVWCVEQDLSTFVSRGGVSRQAALGVRDVVNAMCASVCAEDNHGLLALCTGFGIPEQFITAPIAHNWTKINAKM</sequence>
<dbReference type="InterPro" id="IPR012258">
    <property type="entry name" value="Acyl-CoA_oxidase"/>
</dbReference>
<comment type="caution">
    <text evidence="16">The sequence shown here is derived from an EMBL/GenBank/DDBJ whole genome shotgun (WGS) entry which is preliminary data.</text>
</comment>
<dbReference type="InterPro" id="IPR046373">
    <property type="entry name" value="Acyl-CoA_Oxase/DH_mid-dom_sf"/>
</dbReference>
<comment type="similarity">
    <text evidence="3 10">Belongs to the acyl-CoA oxidase family.</text>
</comment>
<dbReference type="Pfam" id="PF01756">
    <property type="entry name" value="ACOX"/>
    <property type="match status" value="1"/>
</dbReference>
<evidence type="ECO:0000256" key="7">
    <source>
        <dbReference type="ARBA" id="ARBA00023002"/>
    </source>
</evidence>
<comment type="cofactor">
    <cofactor evidence="1">
        <name>FAD</name>
        <dbReference type="ChEBI" id="CHEBI:57692"/>
    </cofactor>
</comment>
<dbReference type="GO" id="GO:0055088">
    <property type="term" value="P:lipid homeostasis"/>
    <property type="evidence" value="ECO:0007669"/>
    <property type="project" value="TreeGrafter"/>
</dbReference>
<dbReference type="PANTHER" id="PTHR10909">
    <property type="entry name" value="ELECTRON TRANSPORT OXIDOREDUCTASE"/>
    <property type="match status" value="1"/>
</dbReference>
<reference evidence="17" key="1">
    <citation type="journal article" date="2019" name="Nat. Commun.">
        <title>Expansion of phycobilisome linker gene families in mesophilic red algae.</title>
        <authorList>
            <person name="Lee J."/>
            <person name="Kim D."/>
            <person name="Bhattacharya D."/>
            <person name="Yoon H.S."/>
        </authorList>
    </citation>
    <scope>NUCLEOTIDE SEQUENCE [LARGE SCALE GENOMIC DNA]</scope>
    <source>
        <strain evidence="17">CCMP 1328</strain>
    </source>
</reference>
<dbReference type="PIRSF" id="PIRSF000168">
    <property type="entry name" value="Acyl-CoA_oxidase"/>
    <property type="match status" value="1"/>
</dbReference>
<keyword evidence="9" id="KW-0576">Peroxisome</keyword>
<keyword evidence="5 10" id="KW-0274">FAD</keyword>
<accession>A0A5J4YS40</accession>
<evidence type="ECO:0000256" key="1">
    <source>
        <dbReference type="ARBA" id="ARBA00001974"/>
    </source>
</evidence>
<dbReference type="InterPro" id="IPR002655">
    <property type="entry name" value="Acyl-CoA_oxidase_C"/>
</dbReference>
<evidence type="ECO:0000256" key="9">
    <source>
        <dbReference type="ARBA" id="ARBA00023140"/>
    </source>
</evidence>
<dbReference type="Gene3D" id="1.20.140.10">
    <property type="entry name" value="Butyryl-CoA Dehydrogenase, subunit A, domain 3"/>
    <property type="match status" value="2"/>
</dbReference>
<evidence type="ECO:0000256" key="13">
    <source>
        <dbReference type="SAM" id="MobiDB-lite"/>
    </source>
</evidence>
<evidence type="ECO:0000256" key="11">
    <source>
        <dbReference type="PIRSR" id="PIRSR000168-1"/>
    </source>
</evidence>
<evidence type="ECO:0000313" key="16">
    <source>
        <dbReference type="EMBL" id="KAA8493504.1"/>
    </source>
</evidence>
<dbReference type="GO" id="GO:0005777">
    <property type="term" value="C:peroxisome"/>
    <property type="evidence" value="ECO:0007669"/>
    <property type="project" value="UniProtKB-SubCell"/>
</dbReference>
<feature type="region of interest" description="Disordered" evidence="13">
    <location>
        <begin position="1"/>
        <end position="43"/>
    </location>
</feature>
<feature type="binding site" evidence="12">
    <location>
        <position position="187"/>
    </location>
    <ligand>
        <name>FAD</name>
        <dbReference type="ChEBI" id="CHEBI:57692"/>
    </ligand>
</feature>
<dbReference type="SUPFAM" id="SSF47203">
    <property type="entry name" value="Acyl-CoA dehydrogenase C-terminal domain-like"/>
    <property type="match status" value="2"/>
</dbReference>
<dbReference type="InterPro" id="IPR009100">
    <property type="entry name" value="AcylCoA_DH/oxidase_NM_dom_sf"/>
</dbReference>
<evidence type="ECO:0000256" key="6">
    <source>
        <dbReference type="ARBA" id="ARBA00022832"/>
    </source>
</evidence>
<dbReference type="Gene3D" id="2.40.110.10">
    <property type="entry name" value="Butyryl-CoA Dehydrogenase, subunit A, domain 2"/>
    <property type="match status" value="1"/>
</dbReference>
<evidence type="ECO:0000256" key="3">
    <source>
        <dbReference type="ARBA" id="ARBA00006288"/>
    </source>
</evidence>
<organism evidence="16 17">
    <name type="scientific">Porphyridium purpureum</name>
    <name type="common">Red alga</name>
    <name type="synonym">Porphyridium cruentum</name>
    <dbReference type="NCBI Taxonomy" id="35688"/>
    <lineage>
        <taxon>Eukaryota</taxon>
        <taxon>Rhodophyta</taxon>
        <taxon>Bangiophyceae</taxon>
        <taxon>Porphyridiales</taxon>
        <taxon>Porphyridiaceae</taxon>
        <taxon>Porphyridium</taxon>
    </lineage>
</organism>
<dbReference type="SUPFAM" id="SSF56645">
    <property type="entry name" value="Acyl-CoA dehydrogenase NM domain-like"/>
    <property type="match status" value="1"/>
</dbReference>
<comment type="subcellular location">
    <subcellularLocation>
        <location evidence="2">Peroxisome</location>
    </subcellularLocation>
</comment>
<evidence type="ECO:0000256" key="5">
    <source>
        <dbReference type="ARBA" id="ARBA00022827"/>
    </source>
</evidence>
<dbReference type="GO" id="GO:0033540">
    <property type="term" value="P:fatty acid beta-oxidation using acyl-CoA oxidase"/>
    <property type="evidence" value="ECO:0007669"/>
    <property type="project" value="TreeGrafter"/>
</dbReference>
<gene>
    <name evidence="16" type="ORF">FVE85_4641</name>
</gene>
<dbReference type="Proteomes" id="UP000324585">
    <property type="component" value="Unassembled WGS sequence"/>
</dbReference>
<dbReference type="FunFam" id="1.20.140.10:FF:000010">
    <property type="entry name" value="Acyl-coenzyme A oxidase"/>
    <property type="match status" value="1"/>
</dbReference>
<dbReference type="GO" id="GO:0003997">
    <property type="term" value="F:acyl-CoA oxidase activity"/>
    <property type="evidence" value="ECO:0007669"/>
    <property type="project" value="InterPro"/>
</dbReference>
<dbReference type="OMA" id="CQNVRIA"/>
<dbReference type="GO" id="GO:0071949">
    <property type="term" value="F:FAD binding"/>
    <property type="evidence" value="ECO:0007669"/>
    <property type="project" value="InterPro"/>
</dbReference>
<evidence type="ECO:0000256" key="10">
    <source>
        <dbReference type="PIRNR" id="PIRNR000168"/>
    </source>
</evidence>
<feature type="compositionally biased region" description="Basic and acidic residues" evidence="13">
    <location>
        <begin position="1"/>
        <end position="27"/>
    </location>
</feature>
<proteinExistence type="inferred from homology"/>
<keyword evidence="8" id="KW-0443">Lipid metabolism</keyword>
<dbReference type="PANTHER" id="PTHR10909:SF352">
    <property type="entry name" value="ACYL-COENZYME A OXIDASE-LIKE PROTEIN"/>
    <property type="match status" value="1"/>
</dbReference>
<keyword evidence="17" id="KW-1185">Reference proteome</keyword>
<evidence type="ECO:0000256" key="2">
    <source>
        <dbReference type="ARBA" id="ARBA00004275"/>
    </source>
</evidence>
<keyword evidence="4 10" id="KW-0285">Flavoprotein</keyword>
<evidence type="ECO:0000256" key="4">
    <source>
        <dbReference type="ARBA" id="ARBA00022630"/>
    </source>
</evidence>
<feature type="binding site" evidence="12">
    <location>
        <position position="226"/>
    </location>
    <ligand>
        <name>FAD</name>
        <dbReference type="ChEBI" id="CHEBI:57692"/>
    </ligand>
</feature>